<comment type="caution">
    <text evidence="4">The sequence shown here is derived from an EMBL/GenBank/DDBJ whole genome shotgun (WGS) entry which is preliminary data.</text>
</comment>
<evidence type="ECO:0000313" key="4">
    <source>
        <dbReference type="EMBL" id="GIG35793.1"/>
    </source>
</evidence>
<dbReference type="SMART" id="SM00052">
    <property type="entry name" value="EAL"/>
    <property type="match status" value="1"/>
</dbReference>
<dbReference type="Gene3D" id="3.20.20.450">
    <property type="entry name" value="EAL domain"/>
    <property type="match status" value="1"/>
</dbReference>
<accession>A0A919P9X1</accession>
<reference evidence="4" key="1">
    <citation type="submission" date="2021-01" db="EMBL/GenBank/DDBJ databases">
        <title>Whole genome shotgun sequence of Cellulomonas pakistanensis NBRC 110800.</title>
        <authorList>
            <person name="Komaki H."/>
            <person name="Tamura T."/>
        </authorList>
    </citation>
    <scope>NUCLEOTIDE SEQUENCE</scope>
    <source>
        <strain evidence="4">NBRC 110800</strain>
    </source>
</reference>
<keyword evidence="5" id="KW-1185">Reference proteome</keyword>
<dbReference type="PANTHER" id="PTHR44757:SF2">
    <property type="entry name" value="BIOFILM ARCHITECTURE MAINTENANCE PROTEIN MBAA"/>
    <property type="match status" value="1"/>
</dbReference>
<feature type="domain" description="GGDEF" evidence="3">
    <location>
        <begin position="353"/>
        <end position="484"/>
    </location>
</feature>
<feature type="transmembrane region" description="Helical" evidence="1">
    <location>
        <begin position="268"/>
        <end position="289"/>
    </location>
</feature>
<gene>
    <name evidence="4" type="ORF">Cpa01nite_11740</name>
</gene>
<dbReference type="Proteomes" id="UP000642125">
    <property type="component" value="Unassembled WGS sequence"/>
</dbReference>
<evidence type="ECO:0000313" key="5">
    <source>
        <dbReference type="Proteomes" id="UP000642125"/>
    </source>
</evidence>
<keyword evidence="1" id="KW-1133">Transmembrane helix</keyword>
<evidence type="ECO:0000259" key="2">
    <source>
        <dbReference type="PROSITE" id="PS50883"/>
    </source>
</evidence>
<dbReference type="SUPFAM" id="SSF55073">
    <property type="entry name" value="Nucleotide cyclase"/>
    <property type="match status" value="1"/>
</dbReference>
<dbReference type="SUPFAM" id="SSF141868">
    <property type="entry name" value="EAL domain-like"/>
    <property type="match status" value="1"/>
</dbReference>
<feature type="transmembrane region" description="Helical" evidence="1">
    <location>
        <begin position="178"/>
        <end position="197"/>
    </location>
</feature>
<evidence type="ECO:0000259" key="3">
    <source>
        <dbReference type="PROSITE" id="PS50887"/>
    </source>
</evidence>
<dbReference type="PROSITE" id="PS50887">
    <property type="entry name" value="GGDEF"/>
    <property type="match status" value="1"/>
</dbReference>
<dbReference type="InterPro" id="IPR043128">
    <property type="entry name" value="Rev_trsase/Diguanyl_cyclase"/>
</dbReference>
<dbReference type="InterPro" id="IPR035919">
    <property type="entry name" value="EAL_sf"/>
</dbReference>
<evidence type="ECO:0008006" key="6">
    <source>
        <dbReference type="Google" id="ProtNLM"/>
    </source>
</evidence>
<organism evidence="4 5">
    <name type="scientific">Cellulomonas pakistanensis</name>
    <dbReference type="NCBI Taxonomy" id="992287"/>
    <lineage>
        <taxon>Bacteria</taxon>
        <taxon>Bacillati</taxon>
        <taxon>Actinomycetota</taxon>
        <taxon>Actinomycetes</taxon>
        <taxon>Micrococcales</taxon>
        <taxon>Cellulomonadaceae</taxon>
        <taxon>Cellulomonas</taxon>
    </lineage>
</organism>
<feature type="transmembrane region" description="Helical" evidence="1">
    <location>
        <begin position="139"/>
        <end position="158"/>
    </location>
</feature>
<dbReference type="CDD" id="cd01948">
    <property type="entry name" value="EAL"/>
    <property type="match status" value="1"/>
</dbReference>
<feature type="domain" description="EAL" evidence="2">
    <location>
        <begin position="493"/>
        <end position="753"/>
    </location>
</feature>
<dbReference type="PANTHER" id="PTHR44757">
    <property type="entry name" value="DIGUANYLATE CYCLASE DGCP"/>
    <property type="match status" value="1"/>
</dbReference>
<protein>
    <recommendedName>
        <fullName evidence="6">GGDEF-domain containing protein</fullName>
    </recommendedName>
</protein>
<feature type="transmembrane region" description="Helical" evidence="1">
    <location>
        <begin position="43"/>
        <end position="61"/>
    </location>
</feature>
<feature type="transmembrane region" description="Helical" evidence="1">
    <location>
        <begin position="73"/>
        <end position="95"/>
    </location>
</feature>
<dbReference type="InterPro" id="IPR001633">
    <property type="entry name" value="EAL_dom"/>
</dbReference>
<feature type="transmembrane region" description="Helical" evidence="1">
    <location>
        <begin position="236"/>
        <end position="256"/>
    </location>
</feature>
<dbReference type="PROSITE" id="PS50883">
    <property type="entry name" value="EAL"/>
    <property type="match status" value="1"/>
</dbReference>
<keyword evidence="1" id="KW-0472">Membrane</keyword>
<evidence type="ECO:0000256" key="1">
    <source>
        <dbReference type="SAM" id="Phobius"/>
    </source>
</evidence>
<dbReference type="EMBL" id="BONO01000006">
    <property type="protein sequence ID" value="GIG35793.1"/>
    <property type="molecule type" value="Genomic_DNA"/>
</dbReference>
<keyword evidence="1" id="KW-0812">Transmembrane</keyword>
<dbReference type="SMART" id="SM00267">
    <property type="entry name" value="GGDEF"/>
    <property type="match status" value="1"/>
</dbReference>
<sequence length="769" mass="80356">MNSHRTRSPRAHAPRALLLLAGLLVAAAGVVETTCVAPGLTTTAGALAAAAGAGVLTARLPHTSVDERELWRWVARGCWAVAAGMAAETALAALLDGAAPGRAAGGPLTVGAVLGCVLAYQGLVRWNRYRTTAAEPGDWLGGLSWLLAAAALVLTVLHHVRTTAAGPGWALEGHVTRLSVLLILVGTTLTVTLLSGLHRDVRAWTLAGGLAAMAGLEAVGAHHLVLGPEPAVDAALVPAAWASVVVVAAWMTLLPPAPNPVRYASSQVLTVGSLLVIVCGAGLLLAHGLGPGGPAAVPVLATLAVLGGCARVLRTLRDLAQLASTRVEARTDPLTGVANRRAFLESLAGTQRRGAALLVVDLDRFKEVNDRYGHAAGDAVIGVTAGRLREELAGRGVLARLGGDEFAVVLDDPDVARAAAIAEAMRAAVQVPVDVAGRIVRIDASIGVSSTELGERDHPELLRWADAAMYAAKQAGGGVRVYDEAVDAHERDQRALADDLRAMLTGGGGGGRHGEVVLHFQPQLDCRDGSVVGMEALARWRHPERGLLPPVAFIDLAEQHGVMFALTTEVLDQAARQAARWRAAGRDFPVAVNLSTSCLEHPRLIEVVDDVLARTGLPAEGLVVEITETTLMHDPAHAVAVTRAVAERGVGVSIDDYGSGYSSLTYLNELPARELKLDRSFTARLTSDERTHAIVSGTVDLAHHLGLRLIAEGVEDAGTSAVLRELGCDRTQGYLHSRPLPADDVTAWLREHDRAVGRVPALPSPRRGS</sequence>
<dbReference type="AlphaFoldDB" id="A0A919P9X1"/>
<feature type="transmembrane region" description="Helical" evidence="1">
    <location>
        <begin position="204"/>
        <end position="224"/>
    </location>
</feature>
<proteinExistence type="predicted"/>
<dbReference type="CDD" id="cd01949">
    <property type="entry name" value="GGDEF"/>
    <property type="match status" value="1"/>
</dbReference>
<name>A0A919P9X1_9CELL</name>
<dbReference type="RefSeq" id="WP_203667817.1">
    <property type="nucleotide sequence ID" value="NZ_BONO01000006.1"/>
</dbReference>
<dbReference type="InterPro" id="IPR052155">
    <property type="entry name" value="Biofilm_reg_signaling"/>
</dbReference>
<dbReference type="Gene3D" id="3.30.70.270">
    <property type="match status" value="1"/>
</dbReference>
<dbReference type="NCBIfam" id="TIGR00254">
    <property type="entry name" value="GGDEF"/>
    <property type="match status" value="1"/>
</dbReference>
<feature type="transmembrane region" description="Helical" evidence="1">
    <location>
        <begin position="107"/>
        <end position="127"/>
    </location>
</feature>
<dbReference type="Pfam" id="PF00563">
    <property type="entry name" value="EAL"/>
    <property type="match status" value="1"/>
</dbReference>
<dbReference type="InterPro" id="IPR000160">
    <property type="entry name" value="GGDEF_dom"/>
</dbReference>
<dbReference type="Pfam" id="PF00990">
    <property type="entry name" value="GGDEF"/>
    <property type="match status" value="1"/>
</dbReference>
<dbReference type="InterPro" id="IPR029787">
    <property type="entry name" value="Nucleotide_cyclase"/>
</dbReference>